<feature type="compositionally biased region" description="Polar residues" evidence="1">
    <location>
        <begin position="1"/>
        <end position="11"/>
    </location>
</feature>
<dbReference type="InterPro" id="IPR054289">
    <property type="entry name" value="DUF7025"/>
</dbReference>
<feature type="compositionally biased region" description="Basic residues" evidence="1">
    <location>
        <begin position="346"/>
        <end position="362"/>
    </location>
</feature>
<dbReference type="PANTHER" id="PTHR46411">
    <property type="entry name" value="FAMILY ATPASE, PUTATIVE-RELATED"/>
    <property type="match status" value="1"/>
</dbReference>
<feature type="compositionally biased region" description="Acidic residues" evidence="1">
    <location>
        <begin position="13"/>
        <end position="28"/>
    </location>
</feature>
<gene>
    <name evidence="3" type="ORF">LECACI_7A009034</name>
</gene>
<dbReference type="InterPro" id="IPR003959">
    <property type="entry name" value="ATPase_AAA_core"/>
</dbReference>
<feature type="region of interest" description="Disordered" evidence="1">
    <location>
        <begin position="331"/>
        <end position="367"/>
    </location>
</feature>
<name>A0AAI9EDC8_9PEZI</name>
<feature type="region of interest" description="Disordered" evidence="1">
    <location>
        <begin position="1"/>
        <end position="28"/>
    </location>
</feature>
<comment type="caution">
    <text evidence="3">The sequence shown here is derived from an EMBL/GenBank/DDBJ whole genome shotgun (WGS) entry which is preliminary data.</text>
</comment>
<proteinExistence type="predicted"/>
<dbReference type="PANTHER" id="PTHR46411:SF3">
    <property type="entry name" value="AAA+ ATPASE DOMAIN-CONTAINING PROTEIN"/>
    <property type="match status" value="1"/>
</dbReference>
<keyword evidence="4" id="KW-1185">Reference proteome</keyword>
<dbReference type="AlphaFoldDB" id="A0AAI9EDC8"/>
<organism evidence="3 4">
    <name type="scientific">Lecanosticta acicola</name>
    <dbReference type="NCBI Taxonomy" id="111012"/>
    <lineage>
        <taxon>Eukaryota</taxon>
        <taxon>Fungi</taxon>
        <taxon>Dikarya</taxon>
        <taxon>Ascomycota</taxon>
        <taxon>Pezizomycotina</taxon>
        <taxon>Dothideomycetes</taxon>
        <taxon>Dothideomycetidae</taxon>
        <taxon>Mycosphaerellales</taxon>
        <taxon>Mycosphaerellaceae</taxon>
        <taxon>Lecanosticta</taxon>
    </lineage>
</organism>
<dbReference type="GO" id="GO:0016887">
    <property type="term" value="F:ATP hydrolysis activity"/>
    <property type="evidence" value="ECO:0007669"/>
    <property type="project" value="InterPro"/>
</dbReference>
<feature type="domain" description="AAA+ ATPase" evidence="2">
    <location>
        <begin position="455"/>
        <end position="582"/>
    </location>
</feature>
<sequence>MASINSEGSSYQDIDDIGDQIDDNEESLDLGKDAKVKKLYRNKRNKWVDESPKEEKVQKAVRLAANSNYAIITRHYVEDEELCLDSIVVQNAALMELLGCVFEDYPALEAAFKSKRLIFEAPFRDFFYRWEEYEDLLRSEWDGDAKEYLQLFDSIIRPEVGPHVQEHKDILETGVARFDDAWTLFYPGAEVYTNYDGHERIYQFESVSRPTWPSLSIDCKYITWCARGFRWQRQLLTIFSYDGCKAITDLSVFPLALHPHASSLSERLSERGRRFEELSGIHYKSYNGLWTPRDPIGWGASKNLDNGRILIDSQAADSSLSGMESLNPPPVEDPFAGFGLEPHGFPRPKTKKGKTSRKYRRSPTKDVPPRNPFDWAFALDPDEVPVLAPFYRFCRPTVRGVCDFNVDNVSEIEFNPATFQRLVLPSDHKDLILAFVTSQMESLDSFDDIVDGKGRGITILLKGEPGVGKTLTAEAVAEEVEKPLYTLSAGDLGHDASSVEANLESMLDLCARWRAILLVDECDVFLEQRAATDIDRNKLVAVFLRLLEYYKGVIFLTTNRGGMIDRAFQSRIALVIQYPVLDFYAKKHIWETFVRPSVDFPQNDSDLTDADIESLAKLDINGREIKNLVKTGRLLARKKQGRHLSMGHIRTVLRVQDMLTRDTSNAQGDA</sequence>
<evidence type="ECO:0000313" key="4">
    <source>
        <dbReference type="Proteomes" id="UP001296104"/>
    </source>
</evidence>
<dbReference type="GO" id="GO:0005524">
    <property type="term" value="F:ATP binding"/>
    <property type="evidence" value="ECO:0007669"/>
    <property type="project" value="InterPro"/>
</dbReference>
<dbReference type="EMBL" id="CAVMBE010000096">
    <property type="protein sequence ID" value="CAK4033876.1"/>
    <property type="molecule type" value="Genomic_DNA"/>
</dbReference>
<dbReference type="Proteomes" id="UP001296104">
    <property type="component" value="Unassembled WGS sequence"/>
</dbReference>
<evidence type="ECO:0000313" key="3">
    <source>
        <dbReference type="EMBL" id="CAK4033876.1"/>
    </source>
</evidence>
<reference evidence="3" key="1">
    <citation type="submission" date="2023-11" db="EMBL/GenBank/DDBJ databases">
        <authorList>
            <person name="Alioto T."/>
            <person name="Alioto T."/>
            <person name="Gomez Garrido J."/>
        </authorList>
    </citation>
    <scope>NUCLEOTIDE SEQUENCE</scope>
</reference>
<dbReference type="Pfam" id="PF00004">
    <property type="entry name" value="AAA"/>
    <property type="match status" value="1"/>
</dbReference>
<evidence type="ECO:0000259" key="2">
    <source>
        <dbReference type="SMART" id="SM00382"/>
    </source>
</evidence>
<dbReference type="SMART" id="SM00382">
    <property type="entry name" value="AAA"/>
    <property type="match status" value="1"/>
</dbReference>
<accession>A0AAI9EDC8</accession>
<evidence type="ECO:0000256" key="1">
    <source>
        <dbReference type="SAM" id="MobiDB-lite"/>
    </source>
</evidence>
<protein>
    <submittedName>
        <fullName evidence="3">Related to TOB3 (Member of AAA-ATPase family)</fullName>
    </submittedName>
</protein>
<dbReference type="Pfam" id="PF22942">
    <property type="entry name" value="DUF7025"/>
    <property type="match status" value="1"/>
</dbReference>
<dbReference type="CDD" id="cd19481">
    <property type="entry name" value="RecA-like_protease"/>
    <property type="match status" value="1"/>
</dbReference>
<dbReference type="InterPro" id="IPR027417">
    <property type="entry name" value="P-loop_NTPase"/>
</dbReference>
<dbReference type="SUPFAM" id="SSF52540">
    <property type="entry name" value="P-loop containing nucleoside triphosphate hydrolases"/>
    <property type="match status" value="1"/>
</dbReference>
<dbReference type="InterPro" id="IPR003593">
    <property type="entry name" value="AAA+_ATPase"/>
</dbReference>
<dbReference type="Gene3D" id="3.40.50.300">
    <property type="entry name" value="P-loop containing nucleotide triphosphate hydrolases"/>
    <property type="match status" value="1"/>
</dbReference>